<organism evidence="3 4">
    <name type="scientific">Steinernema carpocapsae</name>
    <name type="common">Entomopathogenic nematode</name>
    <dbReference type="NCBI Taxonomy" id="34508"/>
    <lineage>
        <taxon>Eukaryota</taxon>
        <taxon>Metazoa</taxon>
        <taxon>Ecdysozoa</taxon>
        <taxon>Nematoda</taxon>
        <taxon>Chromadorea</taxon>
        <taxon>Rhabditida</taxon>
        <taxon>Tylenchina</taxon>
        <taxon>Panagrolaimomorpha</taxon>
        <taxon>Strongyloidoidea</taxon>
        <taxon>Steinernematidae</taxon>
        <taxon>Steinernema</taxon>
    </lineage>
</organism>
<keyword evidence="4" id="KW-1185">Reference proteome</keyword>
<reference evidence="3 4" key="2">
    <citation type="journal article" date="2019" name="G3 (Bethesda)">
        <title>Hybrid Assembly of the Genome of the Entomopathogenic Nematode Steinernema carpocapsae Identifies the X-Chromosome.</title>
        <authorList>
            <person name="Serra L."/>
            <person name="Macchietto M."/>
            <person name="Macias-Munoz A."/>
            <person name="McGill C.J."/>
            <person name="Rodriguez I.M."/>
            <person name="Rodriguez B."/>
            <person name="Murad R."/>
            <person name="Mortazavi A."/>
        </authorList>
    </citation>
    <scope>NUCLEOTIDE SEQUENCE [LARGE SCALE GENOMIC DNA]</scope>
    <source>
        <strain evidence="3 4">ALL</strain>
    </source>
</reference>
<dbReference type="InterPro" id="IPR007527">
    <property type="entry name" value="Znf_SWIM"/>
</dbReference>
<evidence type="ECO:0000313" key="3">
    <source>
        <dbReference type="EMBL" id="TKR78180.1"/>
    </source>
</evidence>
<dbReference type="AlphaFoldDB" id="A0A4U5N6Y4"/>
<evidence type="ECO:0000256" key="1">
    <source>
        <dbReference type="PROSITE-ProRule" id="PRU00325"/>
    </source>
</evidence>
<dbReference type="GO" id="GO:0008270">
    <property type="term" value="F:zinc ion binding"/>
    <property type="evidence" value="ECO:0007669"/>
    <property type="project" value="UniProtKB-KW"/>
</dbReference>
<keyword evidence="1" id="KW-0862">Zinc</keyword>
<keyword evidence="1" id="KW-0479">Metal-binding</keyword>
<accession>A0A4U5N6Y4</accession>
<dbReference type="EMBL" id="AZBU02000005">
    <property type="protein sequence ID" value="TKR78180.1"/>
    <property type="molecule type" value="Genomic_DNA"/>
</dbReference>
<name>A0A4U5N6Y4_STECR</name>
<dbReference type="GO" id="GO:0000724">
    <property type="term" value="P:double-strand break repair via homologous recombination"/>
    <property type="evidence" value="ECO:0007669"/>
    <property type="project" value="TreeGrafter"/>
</dbReference>
<keyword evidence="1" id="KW-0863">Zinc-finger</keyword>
<dbReference type="PROSITE" id="PS50966">
    <property type="entry name" value="ZF_SWIM"/>
    <property type="match status" value="1"/>
</dbReference>
<feature type="domain" description="SWIM-type" evidence="2">
    <location>
        <begin position="95"/>
        <end position="135"/>
    </location>
</feature>
<evidence type="ECO:0000259" key="2">
    <source>
        <dbReference type="PROSITE" id="PS50966"/>
    </source>
</evidence>
<dbReference type="PANTHER" id="PTHR28498:SF1">
    <property type="entry name" value="ZINC FINGER SWIM DOMAIN-CONTAINING PROTEIN 7"/>
    <property type="match status" value="1"/>
</dbReference>
<reference evidence="3 4" key="1">
    <citation type="journal article" date="2015" name="Genome Biol.">
        <title>Comparative genomics of Steinernema reveals deeply conserved gene regulatory networks.</title>
        <authorList>
            <person name="Dillman A.R."/>
            <person name="Macchietto M."/>
            <person name="Porter C.F."/>
            <person name="Rogers A."/>
            <person name="Williams B."/>
            <person name="Antoshechkin I."/>
            <person name="Lee M.M."/>
            <person name="Goodwin Z."/>
            <person name="Lu X."/>
            <person name="Lewis E.E."/>
            <person name="Goodrich-Blair H."/>
            <person name="Stock S.P."/>
            <person name="Adams B.J."/>
            <person name="Sternberg P.W."/>
            <person name="Mortazavi A."/>
        </authorList>
    </citation>
    <scope>NUCLEOTIDE SEQUENCE [LARGE SCALE GENOMIC DNA]</scope>
    <source>
        <strain evidence="3 4">ALL</strain>
    </source>
</reference>
<protein>
    <recommendedName>
        <fullName evidence="2">SWIM-type domain-containing protein</fullName>
    </recommendedName>
</protein>
<dbReference type="Proteomes" id="UP000298663">
    <property type="component" value="Unassembled WGS sequence"/>
</dbReference>
<dbReference type="PANTHER" id="PTHR28498">
    <property type="entry name" value="ZINC FINGER SWIM DOMAIN-CONTAINING PROTEIN 7"/>
    <property type="match status" value="1"/>
</dbReference>
<comment type="caution">
    <text evidence="3">The sequence shown here is derived from an EMBL/GenBank/DDBJ whole genome shotgun (WGS) entry which is preliminary data.</text>
</comment>
<sequence>MDGESSAPSGGGHSAQLKMAERVEIVLRRLEDDLRVACNPVDEEKQLQVFEVMYNLLGPVVISAVGLVDSNCVKRVSSEDERQTLIEVLPSGSGCSIHLYPNVNYCICSSFQEKVVRDKSAYTCEHVLAARLADSMNTMEAETSSFVEGMLERLRKFVPEYGA</sequence>
<proteinExistence type="predicted"/>
<gene>
    <name evidence="3" type="ORF">L596_019031</name>
</gene>
<dbReference type="OrthoDB" id="337581at2759"/>
<evidence type="ECO:0000313" key="4">
    <source>
        <dbReference type="Proteomes" id="UP000298663"/>
    </source>
</evidence>
<dbReference type="GO" id="GO:0097196">
    <property type="term" value="C:Shu complex"/>
    <property type="evidence" value="ECO:0007669"/>
    <property type="project" value="TreeGrafter"/>
</dbReference>